<proteinExistence type="predicted"/>
<sequence length="157" mass="18278">MTKEEFIKELRESLYTEIPSIEIENNVRYYNEYIDNQTSSGKTMDQVMEELGDPRLIARTIIETSKLGKANYNSVHNNTYQETYSDTTDAYSNNADYNHTYTFDGKIPLRYRILGIAILIFFVMLLIFLGSIAIRLFISIGIPILLVYLLVRLITRR</sequence>
<feature type="transmembrane region" description="Helical" evidence="1">
    <location>
        <begin position="136"/>
        <end position="155"/>
    </location>
</feature>
<dbReference type="RefSeq" id="WP_073285818.1">
    <property type="nucleotide sequence ID" value="NZ_FRCP01000008.1"/>
</dbReference>
<keyword evidence="1" id="KW-1133">Transmembrane helix</keyword>
<organism evidence="2 3">
    <name type="scientific">Anaerosporobacter mobilis DSM 15930</name>
    <dbReference type="NCBI Taxonomy" id="1120996"/>
    <lineage>
        <taxon>Bacteria</taxon>
        <taxon>Bacillati</taxon>
        <taxon>Bacillota</taxon>
        <taxon>Clostridia</taxon>
        <taxon>Lachnospirales</taxon>
        <taxon>Lachnospiraceae</taxon>
        <taxon>Anaerosporobacter</taxon>
    </lineage>
</organism>
<dbReference type="STRING" id="1120996.SAMN02746066_01656"/>
<evidence type="ECO:0000313" key="2">
    <source>
        <dbReference type="EMBL" id="SHM33437.1"/>
    </source>
</evidence>
<protein>
    <recommendedName>
        <fullName evidence="4">DUF1700 domain-containing protein</fullName>
    </recommendedName>
</protein>
<evidence type="ECO:0008006" key="4">
    <source>
        <dbReference type="Google" id="ProtNLM"/>
    </source>
</evidence>
<dbReference type="OrthoDB" id="1779993at2"/>
<gene>
    <name evidence="2" type="ORF">SAMN02746066_01656</name>
</gene>
<evidence type="ECO:0000256" key="1">
    <source>
        <dbReference type="SAM" id="Phobius"/>
    </source>
</evidence>
<accession>A0A1M7HZ72</accession>
<dbReference type="Pfam" id="PF22564">
    <property type="entry name" value="HAAS"/>
    <property type="match status" value="1"/>
</dbReference>
<evidence type="ECO:0000313" key="3">
    <source>
        <dbReference type="Proteomes" id="UP000184038"/>
    </source>
</evidence>
<keyword evidence="1" id="KW-0472">Membrane</keyword>
<dbReference type="AlphaFoldDB" id="A0A1M7HZ72"/>
<reference evidence="2 3" key="1">
    <citation type="submission" date="2016-11" db="EMBL/GenBank/DDBJ databases">
        <authorList>
            <person name="Jaros S."/>
            <person name="Januszkiewicz K."/>
            <person name="Wedrychowicz H."/>
        </authorList>
    </citation>
    <scope>NUCLEOTIDE SEQUENCE [LARGE SCALE GENOMIC DNA]</scope>
    <source>
        <strain evidence="2 3">DSM 15930</strain>
    </source>
</reference>
<keyword evidence="1" id="KW-0812">Transmembrane</keyword>
<name>A0A1M7HZ72_9FIRM</name>
<keyword evidence="3" id="KW-1185">Reference proteome</keyword>
<feature type="transmembrane region" description="Helical" evidence="1">
    <location>
        <begin position="111"/>
        <end position="130"/>
    </location>
</feature>
<dbReference type="EMBL" id="FRCP01000008">
    <property type="protein sequence ID" value="SHM33437.1"/>
    <property type="molecule type" value="Genomic_DNA"/>
</dbReference>
<dbReference type="Proteomes" id="UP000184038">
    <property type="component" value="Unassembled WGS sequence"/>
</dbReference>